<dbReference type="InterPro" id="IPR003439">
    <property type="entry name" value="ABC_transporter-like_ATP-bd"/>
</dbReference>
<reference evidence="12" key="1">
    <citation type="journal article" date="2016" name="Nat. Genet.">
        <title>A high-quality carrot genome assembly provides new insights into carotenoid accumulation and asterid genome evolution.</title>
        <authorList>
            <person name="Iorizzo M."/>
            <person name="Ellison S."/>
            <person name="Senalik D."/>
            <person name="Zeng P."/>
            <person name="Satapoomin P."/>
            <person name="Huang J."/>
            <person name="Bowman M."/>
            <person name="Iovene M."/>
            <person name="Sanseverino W."/>
            <person name="Cavagnaro P."/>
            <person name="Yildiz M."/>
            <person name="Macko-Podgorni A."/>
            <person name="Moranska E."/>
            <person name="Grzebelus E."/>
            <person name="Grzebelus D."/>
            <person name="Ashrafi H."/>
            <person name="Zheng Z."/>
            <person name="Cheng S."/>
            <person name="Spooner D."/>
            <person name="Van Deynze A."/>
            <person name="Simon P."/>
        </authorList>
    </citation>
    <scope>NUCLEOTIDE SEQUENCE [LARGE SCALE GENOMIC DNA]</scope>
    <source>
        <tissue evidence="12">Leaf</tissue>
    </source>
</reference>
<evidence type="ECO:0000256" key="7">
    <source>
        <dbReference type="ARBA" id="ARBA00022840"/>
    </source>
</evidence>
<dbReference type="InterPro" id="IPR013525">
    <property type="entry name" value="ABC2_TM"/>
</dbReference>
<evidence type="ECO:0000256" key="8">
    <source>
        <dbReference type="ARBA" id="ARBA00022989"/>
    </source>
</evidence>
<sequence>MMAIITMTLFFRTEFKQDTTTDGGLYMGALFFGVVMLMFNGLTEVAMTIAKLPVFYKQRDLLFFPTWSYALPTWITKIPVTILEAAVWVVLTYYVIGFDPNVGRFFKQYLLLLLINQMASGLFRMIGALGRTMTLAMTFGGFSLLILFALGGFVLARGDVPDWWLWGYYSSPMMYGMNAMAVNEFLGHQWNKLTSNGDTVGVALLKSRGFFPYSYWYWIGAGALVGFILLLNLGYTVALKYLDPLGKPQAMIPVESTDELTESTAENNQNKKKGMVLPFEPHSITFDDIKYSVDMPQEMKEQGVSDDKLLLLKGVSGAFRPGVLTALMGVSGAGKTTLMDVLAGRKTGGYIEGSITVSGYPKKQETFARIAGYCEQNDIHSPHVTVYESLLYSAWLRLPAEVDANKRKMFVNEVIELVELDNLKDALVGLPGVNGLSTEQRKRLTIAVELVSNPSIIFMDEPTSGLDARAAAIVMRTVRNTVDTGRTVVCTIHQPSIDIFEAFDELFLMKRGGMELYAGPVGRQSCELIAYFEGIQGISKIKDGYNPATWMLEVTAASQEMILGVDFTEIYKNSDLYRRNKALIKELSTPRPGSSDLSFPTQYSQSFFVQCWACLWKQRCSYWRNTSYTAVRFLFTTAIALIFGSMFWDLGSKMDSRQDLFNAMGSMYAACLFLGVQNAASVQPVVDVERTVFYRERAAGMYSALPYAFAQSMPVWWRWYSWVCPVAYTLYGLIASQFGDVEDKRLTDNNQTVKEFIEDYFGFEHDNVWAVGLAVVGFALLFTITFAYSIKTFNFQKR</sequence>
<name>A0A161ZNX8_DAUCS</name>
<feature type="transmembrane region" description="Helical" evidence="10">
    <location>
        <begin position="629"/>
        <end position="648"/>
    </location>
</feature>
<dbReference type="PROSITE" id="PS50893">
    <property type="entry name" value="ABC_TRANSPORTER_2"/>
    <property type="match status" value="1"/>
</dbReference>
<protein>
    <recommendedName>
        <fullName evidence="11">ABC transporter domain-containing protein</fullName>
    </recommendedName>
</protein>
<evidence type="ECO:0000256" key="4">
    <source>
        <dbReference type="ARBA" id="ARBA00022692"/>
    </source>
</evidence>
<dbReference type="GO" id="GO:0016020">
    <property type="term" value="C:membrane"/>
    <property type="evidence" value="ECO:0007669"/>
    <property type="project" value="UniProtKB-SubCell"/>
</dbReference>
<dbReference type="OMA" id="CELIAYF"/>
<keyword evidence="5" id="KW-0677">Repeat</keyword>
<dbReference type="PANTHER" id="PTHR48040">
    <property type="entry name" value="PLEIOTROPIC DRUG RESISTANCE PROTEIN 1-LIKE ISOFORM X1"/>
    <property type="match status" value="1"/>
</dbReference>
<dbReference type="SUPFAM" id="SSF52540">
    <property type="entry name" value="P-loop containing nucleoside triphosphate hydrolases"/>
    <property type="match status" value="1"/>
</dbReference>
<keyword evidence="3" id="KW-0813">Transport</keyword>
<dbReference type="SMART" id="SM00382">
    <property type="entry name" value="AAA"/>
    <property type="match status" value="1"/>
</dbReference>
<comment type="caution">
    <text evidence="12">The sequence shown here is derived from an EMBL/GenBank/DDBJ whole genome shotgun (WGS) entry which is preliminary data.</text>
</comment>
<dbReference type="InterPro" id="IPR027417">
    <property type="entry name" value="P-loop_NTPase"/>
</dbReference>
<feature type="transmembrane region" description="Helical" evidence="10">
    <location>
        <begin position="26"/>
        <end position="50"/>
    </location>
</feature>
<dbReference type="AlphaFoldDB" id="A0A161ZNX8"/>
<dbReference type="InterPro" id="IPR034003">
    <property type="entry name" value="ABCG_PDR_2"/>
</dbReference>
<evidence type="ECO:0000256" key="3">
    <source>
        <dbReference type="ARBA" id="ARBA00022448"/>
    </source>
</evidence>
<proteinExistence type="inferred from homology"/>
<dbReference type="Pfam" id="PF01061">
    <property type="entry name" value="ABC2_membrane"/>
    <property type="match status" value="2"/>
</dbReference>
<dbReference type="EMBL" id="LNRQ01000007">
    <property type="protein sequence ID" value="KZM89222.1"/>
    <property type="molecule type" value="Genomic_DNA"/>
</dbReference>
<feature type="transmembrane region" description="Helical" evidence="10">
    <location>
        <begin position="134"/>
        <end position="156"/>
    </location>
</feature>
<feature type="transmembrane region" description="Helical" evidence="10">
    <location>
        <begin position="660"/>
        <end position="680"/>
    </location>
</feature>
<evidence type="ECO:0000313" key="12">
    <source>
        <dbReference type="EMBL" id="KZM89222.1"/>
    </source>
</evidence>
<evidence type="ECO:0000256" key="2">
    <source>
        <dbReference type="ARBA" id="ARBA00006012"/>
    </source>
</evidence>
<evidence type="ECO:0000256" key="5">
    <source>
        <dbReference type="ARBA" id="ARBA00022737"/>
    </source>
</evidence>
<evidence type="ECO:0000259" key="11">
    <source>
        <dbReference type="PROSITE" id="PS50893"/>
    </source>
</evidence>
<feature type="transmembrane region" description="Helical" evidence="10">
    <location>
        <begin position="768"/>
        <end position="790"/>
    </location>
</feature>
<feature type="transmembrane region" description="Helical" evidence="10">
    <location>
        <begin position="71"/>
        <end position="96"/>
    </location>
</feature>
<evidence type="ECO:0000256" key="9">
    <source>
        <dbReference type="ARBA" id="ARBA00023136"/>
    </source>
</evidence>
<dbReference type="Pfam" id="PF08370">
    <property type="entry name" value="PDR_assoc"/>
    <property type="match status" value="1"/>
</dbReference>
<comment type="subcellular location">
    <subcellularLocation>
        <location evidence="1">Membrane</location>
        <topology evidence="1">Multi-pass membrane protein</topology>
    </subcellularLocation>
</comment>
<keyword evidence="9 10" id="KW-0472">Membrane</keyword>
<feature type="domain" description="ABC transporter" evidence="11">
    <location>
        <begin position="284"/>
        <end position="536"/>
    </location>
</feature>
<keyword evidence="4 10" id="KW-0812">Transmembrane</keyword>
<feature type="transmembrane region" description="Helical" evidence="10">
    <location>
        <begin position="108"/>
        <end position="127"/>
    </location>
</feature>
<dbReference type="Gramene" id="KZM89222">
    <property type="protein sequence ID" value="KZM89222"/>
    <property type="gene ID" value="DCAR_026297"/>
</dbReference>
<keyword evidence="7" id="KW-0067">ATP-binding</keyword>
<dbReference type="FunFam" id="3.40.50.300:FF:000059">
    <property type="entry name" value="ABC transporter G family member 40"/>
    <property type="match status" value="1"/>
</dbReference>
<evidence type="ECO:0000256" key="1">
    <source>
        <dbReference type="ARBA" id="ARBA00004141"/>
    </source>
</evidence>
<evidence type="ECO:0000256" key="6">
    <source>
        <dbReference type="ARBA" id="ARBA00022741"/>
    </source>
</evidence>
<feature type="transmembrane region" description="Helical" evidence="10">
    <location>
        <begin position="719"/>
        <end position="739"/>
    </location>
</feature>
<accession>A0A161ZNX8</accession>
<dbReference type="GO" id="GO:0005524">
    <property type="term" value="F:ATP binding"/>
    <property type="evidence" value="ECO:0007669"/>
    <property type="project" value="UniProtKB-KW"/>
</dbReference>
<dbReference type="Pfam" id="PF00005">
    <property type="entry name" value="ABC_tran"/>
    <property type="match status" value="1"/>
</dbReference>
<organism evidence="12">
    <name type="scientific">Daucus carota subsp. sativus</name>
    <name type="common">Carrot</name>
    <dbReference type="NCBI Taxonomy" id="79200"/>
    <lineage>
        <taxon>Eukaryota</taxon>
        <taxon>Viridiplantae</taxon>
        <taxon>Streptophyta</taxon>
        <taxon>Embryophyta</taxon>
        <taxon>Tracheophyta</taxon>
        <taxon>Spermatophyta</taxon>
        <taxon>Magnoliopsida</taxon>
        <taxon>eudicotyledons</taxon>
        <taxon>Gunneridae</taxon>
        <taxon>Pentapetalae</taxon>
        <taxon>asterids</taxon>
        <taxon>campanulids</taxon>
        <taxon>Apiales</taxon>
        <taxon>Apiaceae</taxon>
        <taxon>Apioideae</taxon>
        <taxon>Scandiceae</taxon>
        <taxon>Daucinae</taxon>
        <taxon>Daucus</taxon>
        <taxon>Daucus sect. Daucus</taxon>
    </lineage>
</organism>
<dbReference type="GO" id="GO:0140359">
    <property type="term" value="F:ABC-type transporter activity"/>
    <property type="evidence" value="ECO:0007669"/>
    <property type="project" value="InterPro"/>
</dbReference>
<dbReference type="GO" id="GO:0016887">
    <property type="term" value="F:ATP hydrolysis activity"/>
    <property type="evidence" value="ECO:0007669"/>
    <property type="project" value="InterPro"/>
</dbReference>
<comment type="similarity">
    <text evidence="2">Belongs to the ABC transporter superfamily. ABCG family. PDR (TC 3.A.1.205) subfamily.</text>
</comment>
<keyword evidence="8 10" id="KW-1133">Transmembrane helix</keyword>
<dbReference type="InterPro" id="IPR003593">
    <property type="entry name" value="AAA+_ATPase"/>
</dbReference>
<dbReference type="Gene3D" id="3.40.50.300">
    <property type="entry name" value="P-loop containing nucleotide triphosphate hydrolases"/>
    <property type="match status" value="1"/>
</dbReference>
<keyword evidence="6" id="KW-0547">Nucleotide-binding</keyword>
<gene>
    <name evidence="12" type="ORF">DCAR_026297</name>
</gene>
<evidence type="ECO:0000256" key="10">
    <source>
        <dbReference type="SAM" id="Phobius"/>
    </source>
</evidence>
<dbReference type="InterPro" id="IPR013581">
    <property type="entry name" value="PDR_assoc"/>
</dbReference>
<dbReference type="CDD" id="cd03232">
    <property type="entry name" value="ABCG_PDR_domain2"/>
    <property type="match status" value="1"/>
</dbReference>
<feature type="transmembrane region" description="Helical" evidence="10">
    <location>
        <begin position="215"/>
        <end position="238"/>
    </location>
</feature>
<dbReference type="PANTHER" id="PTHR48040:SF65">
    <property type="entry name" value="AAA+ ATPASE DOMAIN, PLANT PDR ABC TRANSPORTER ASSOCIATED, ABC TRANSPORTER, G1"/>
    <property type="match status" value="1"/>
</dbReference>